<comment type="catalytic activity">
    <reaction evidence="10">
        <text>L-threonyl-[protein] + ATP = O-phospho-L-threonyl-[protein] + ADP + H(+)</text>
        <dbReference type="Rhea" id="RHEA:46608"/>
        <dbReference type="Rhea" id="RHEA-COMP:11060"/>
        <dbReference type="Rhea" id="RHEA-COMP:11605"/>
        <dbReference type="ChEBI" id="CHEBI:15378"/>
        <dbReference type="ChEBI" id="CHEBI:30013"/>
        <dbReference type="ChEBI" id="CHEBI:30616"/>
        <dbReference type="ChEBI" id="CHEBI:61977"/>
        <dbReference type="ChEBI" id="CHEBI:456216"/>
        <dbReference type="EC" id="2.7.11.1"/>
    </reaction>
</comment>
<dbReference type="EC" id="2.7.11.1" evidence="2"/>
<feature type="domain" description="RIO kinase" evidence="12">
    <location>
        <begin position="33"/>
        <end position="302"/>
    </location>
</feature>
<keyword evidence="4" id="KW-0808">Transferase</keyword>
<keyword evidence="3" id="KW-0723">Serine/threonine-protein kinase</keyword>
<dbReference type="SUPFAM" id="SSF56112">
    <property type="entry name" value="Protein kinase-like (PK-like)"/>
    <property type="match status" value="1"/>
</dbReference>
<dbReference type="Gene3D" id="3.30.200.20">
    <property type="entry name" value="Phosphorylase Kinase, domain 1"/>
    <property type="match status" value="1"/>
</dbReference>
<dbReference type="RefSeq" id="WP_344175858.1">
    <property type="nucleotide sequence ID" value="NZ_BAAANC010000002.1"/>
</dbReference>
<name>A0ABP4LW63_9ACTN</name>
<evidence type="ECO:0000256" key="6">
    <source>
        <dbReference type="ARBA" id="ARBA00022741"/>
    </source>
</evidence>
<evidence type="ECO:0000256" key="7">
    <source>
        <dbReference type="ARBA" id="ARBA00022777"/>
    </source>
</evidence>
<keyword evidence="14" id="KW-1185">Reference proteome</keyword>
<evidence type="ECO:0000313" key="14">
    <source>
        <dbReference type="Proteomes" id="UP001500363"/>
    </source>
</evidence>
<keyword evidence="7 13" id="KW-0418">Kinase</keyword>
<keyword evidence="5" id="KW-0479">Metal-binding</keyword>
<evidence type="ECO:0000256" key="2">
    <source>
        <dbReference type="ARBA" id="ARBA00012513"/>
    </source>
</evidence>
<keyword evidence="6" id="KW-0547">Nucleotide-binding</keyword>
<dbReference type="Gene3D" id="1.10.510.10">
    <property type="entry name" value="Transferase(Phosphotransferase) domain 1"/>
    <property type="match status" value="1"/>
</dbReference>
<evidence type="ECO:0000256" key="3">
    <source>
        <dbReference type="ARBA" id="ARBA00022527"/>
    </source>
</evidence>
<evidence type="ECO:0000256" key="4">
    <source>
        <dbReference type="ARBA" id="ARBA00022679"/>
    </source>
</evidence>
<keyword evidence="8" id="KW-0067">ATP-binding</keyword>
<dbReference type="GO" id="GO:0016301">
    <property type="term" value="F:kinase activity"/>
    <property type="evidence" value="ECO:0007669"/>
    <property type="project" value="UniProtKB-KW"/>
</dbReference>
<evidence type="ECO:0000256" key="9">
    <source>
        <dbReference type="ARBA" id="ARBA00022842"/>
    </source>
</evidence>
<comment type="caution">
    <text evidence="13">The sequence shown here is derived from an EMBL/GenBank/DDBJ whole genome shotgun (WGS) entry which is preliminary data.</text>
</comment>
<dbReference type="Proteomes" id="UP001500363">
    <property type="component" value="Unassembled WGS sequence"/>
</dbReference>
<evidence type="ECO:0000259" key="12">
    <source>
        <dbReference type="SMART" id="SM00090"/>
    </source>
</evidence>
<dbReference type="InterPro" id="IPR000687">
    <property type="entry name" value="RIO_kinase"/>
</dbReference>
<evidence type="ECO:0000256" key="8">
    <source>
        <dbReference type="ARBA" id="ARBA00022840"/>
    </source>
</evidence>
<evidence type="ECO:0000256" key="10">
    <source>
        <dbReference type="ARBA" id="ARBA00047899"/>
    </source>
</evidence>
<evidence type="ECO:0000256" key="5">
    <source>
        <dbReference type="ARBA" id="ARBA00022723"/>
    </source>
</evidence>
<keyword evidence="9" id="KW-0460">Magnesium</keyword>
<dbReference type="SMART" id="SM00090">
    <property type="entry name" value="RIO"/>
    <property type="match status" value="1"/>
</dbReference>
<dbReference type="Pfam" id="PF01163">
    <property type="entry name" value="RIO1"/>
    <property type="match status" value="1"/>
</dbReference>
<evidence type="ECO:0000313" key="13">
    <source>
        <dbReference type="EMBL" id="GAA1532719.1"/>
    </source>
</evidence>
<comment type="catalytic activity">
    <reaction evidence="11">
        <text>L-seryl-[protein] + ATP = O-phospho-L-seryl-[protein] + ADP + H(+)</text>
        <dbReference type="Rhea" id="RHEA:17989"/>
        <dbReference type="Rhea" id="RHEA-COMP:9863"/>
        <dbReference type="Rhea" id="RHEA-COMP:11604"/>
        <dbReference type="ChEBI" id="CHEBI:15378"/>
        <dbReference type="ChEBI" id="CHEBI:29999"/>
        <dbReference type="ChEBI" id="CHEBI:30616"/>
        <dbReference type="ChEBI" id="CHEBI:83421"/>
        <dbReference type="ChEBI" id="CHEBI:456216"/>
        <dbReference type="EC" id="2.7.11.1"/>
    </reaction>
</comment>
<evidence type="ECO:0000256" key="11">
    <source>
        <dbReference type="ARBA" id="ARBA00048679"/>
    </source>
</evidence>
<proteinExistence type="inferred from homology"/>
<accession>A0ABP4LW63</accession>
<organism evidence="13 14">
    <name type="scientific">Kribbella lupini</name>
    <dbReference type="NCBI Taxonomy" id="291602"/>
    <lineage>
        <taxon>Bacteria</taxon>
        <taxon>Bacillati</taxon>
        <taxon>Actinomycetota</taxon>
        <taxon>Actinomycetes</taxon>
        <taxon>Propionibacteriales</taxon>
        <taxon>Kribbellaceae</taxon>
        <taxon>Kribbella</taxon>
    </lineage>
</organism>
<reference evidence="14" key="1">
    <citation type="journal article" date="2019" name="Int. J. Syst. Evol. Microbiol.">
        <title>The Global Catalogue of Microorganisms (GCM) 10K type strain sequencing project: providing services to taxonomists for standard genome sequencing and annotation.</title>
        <authorList>
            <consortium name="The Broad Institute Genomics Platform"/>
            <consortium name="The Broad Institute Genome Sequencing Center for Infectious Disease"/>
            <person name="Wu L."/>
            <person name="Ma J."/>
        </authorList>
    </citation>
    <scope>NUCLEOTIDE SEQUENCE [LARGE SCALE GENOMIC DNA]</scope>
    <source>
        <strain evidence="14">JCM 14303</strain>
    </source>
</reference>
<dbReference type="EMBL" id="BAAANC010000002">
    <property type="protein sequence ID" value="GAA1532719.1"/>
    <property type="molecule type" value="Genomic_DNA"/>
</dbReference>
<dbReference type="PANTHER" id="PTHR45723">
    <property type="entry name" value="SERINE/THREONINE-PROTEIN KINASE RIO1"/>
    <property type="match status" value="1"/>
</dbReference>
<sequence length="305" mass="34584">MSSDVFRTEHELSDLPWTDLPEQRSAEPLDETFVFQFAEVDERLGPDQRWTTWLDVERGCRGPEPRPDWVVTEQAAIDTEFGILKTGKEADVFLLERAVDAIGDSPARSSLLAAKRYRTEEHRSFHRSTAYVEGRRTRNSRDSRAMAKKSSHGRSVAAGQWAYAEWDALNRLWTAGVPVPYPVQVDGTELLMEFIDDGEGGAAPRLAQVRPSKDVLELYFEQIRCGMRELARAGLAHGDLSPYNVLAQPERIVMIDLPQVLDIVGNPKGMEFLLRDCHNMATWFTNRGLEVDEQELFADLLSMVF</sequence>
<dbReference type="InterPro" id="IPR018934">
    <property type="entry name" value="RIO_dom"/>
</dbReference>
<comment type="similarity">
    <text evidence="1">Belongs to the protein kinase superfamily. RIO-type Ser/Thr kinase family.</text>
</comment>
<dbReference type="InterPro" id="IPR011009">
    <property type="entry name" value="Kinase-like_dom_sf"/>
</dbReference>
<protein>
    <recommendedName>
        <fullName evidence="2">non-specific serine/threonine protein kinase</fullName>
        <ecNumber evidence="2">2.7.11.1</ecNumber>
    </recommendedName>
</protein>
<dbReference type="InterPro" id="IPR051272">
    <property type="entry name" value="RIO-type_Ser/Thr_kinase"/>
</dbReference>
<evidence type="ECO:0000256" key="1">
    <source>
        <dbReference type="ARBA" id="ARBA00009196"/>
    </source>
</evidence>
<gene>
    <name evidence="13" type="ORF">GCM10009741_38840</name>
</gene>